<sequence length="87" mass="9970">MLRGLGVSQGGRRSDSNRPFRSHRDRLLGNKFEEGDFASRGQGKYASSRNKQRREEQLTTLGRPMGGERGERGGHRRERGGDRREDR</sequence>
<evidence type="ECO:0000256" key="1">
    <source>
        <dbReference type="SAM" id="MobiDB-lite"/>
    </source>
</evidence>
<dbReference type="EMBL" id="HBGG01026724">
    <property type="protein sequence ID" value="CAD9211557.1"/>
    <property type="molecule type" value="Transcribed_RNA"/>
</dbReference>
<accession>A0A7S1SXT6</accession>
<organism evidence="2">
    <name type="scientific">Tetraselmis chuii</name>
    <dbReference type="NCBI Taxonomy" id="63592"/>
    <lineage>
        <taxon>Eukaryota</taxon>
        <taxon>Viridiplantae</taxon>
        <taxon>Chlorophyta</taxon>
        <taxon>core chlorophytes</taxon>
        <taxon>Chlorodendrophyceae</taxon>
        <taxon>Chlorodendrales</taxon>
        <taxon>Chlorodendraceae</taxon>
        <taxon>Tetraselmis</taxon>
    </lineage>
</organism>
<proteinExistence type="predicted"/>
<name>A0A7S1SXT6_9CHLO</name>
<protein>
    <submittedName>
        <fullName evidence="2">Uncharacterized protein</fullName>
    </submittedName>
</protein>
<dbReference type="AlphaFoldDB" id="A0A7S1SXT6"/>
<reference evidence="2" key="1">
    <citation type="submission" date="2021-01" db="EMBL/GenBank/DDBJ databases">
        <authorList>
            <person name="Corre E."/>
            <person name="Pelletier E."/>
            <person name="Niang G."/>
            <person name="Scheremetjew M."/>
            <person name="Finn R."/>
            <person name="Kale V."/>
            <person name="Holt S."/>
            <person name="Cochrane G."/>
            <person name="Meng A."/>
            <person name="Brown T."/>
            <person name="Cohen L."/>
        </authorList>
    </citation>
    <scope>NUCLEOTIDE SEQUENCE</scope>
    <source>
        <strain evidence="2">PLY429</strain>
    </source>
</reference>
<gene>
    <name evidence="2" type="ORF">TCHU04912_LOCUS13796</name>
</gene>
<feature type="compositionally biased region" description="Basic and acidic residues" evidence="1">
    <location>
        <begin position="66"/>
        <end position="87"/>
    </location>
</feature>
<evidence type="ECO:0000313" key="2">
    <source>
        <dbReference type="EMBL" id="CAD9211557.1"/>
    </source>
</evidence>
<feature type="region of interest" description="Disordered" evidence="1">
    <location>
        <begin position="1"/>
        <end position="87"/>
    </location>
</feature>
<feature type="compositionally biased region" description="Basic and acidic residues" evidence="1">
    <location>
        <begin position="25"/>
        <end position="34"/>
    </location>
</feature>